<dbReference type="Gene3D" id="1.10.260.40">
    <property type="entry name" value="lambda repressor-like DNA-binding domains"/>
    <property type="match status" value="1"/>
</dbReference>
<dbReference type="GO" id="GO:0003700">
    <property type="term" value="F:DNA-binding transcription factor activity"/>
    <property type="evidence" value="ECO:0007669"/>
    <property type="project" value="TreeGrafter"/>
</dbReference>
<comment type="caution">
    <text evidence="5">The sequence shown here is derived from an EMBL/GenBank/DDBJ whole genome shotgun (WGS) entry which is preliminary data.</text>
</comment>
<evidence type="ECO:0000259" key="4">
    <source>
        <dbReference type="PROSITE" id="PS50932"/>
    </source>
</evidence>
<evidence type="ECO:0000256" key="3">
    <source>
        <dbReference type="ARBA" id="ARBA00023163"/>
    </source>
</evidence>
<keyword evidence="1" id="KW-0805">Transcription regulation</keyword>
<dbReference type="InterPro" id="IPR000843">
    <property type="entry name" value="HTH_LacI"/>
</dbReference>
<evidence type="ECO:0000313" key="5">
    <source>
        <dbReference type="EMBL" id="MVW59939.1"/>
    </source>
</evidence>
<dbReference type="Pfam" id="PF13377">
    <property type="entry name" value="Peripla_BP_3"/>
    <property type="match status" value="1"/>
</dbReference>
<dbReference type="Proteomes" id="UP000443353">
    <property type="component" value="Unassembled WGS sequence"/>
</dbReference>
<protein>
    <submittedName>
        <fullName evidence="5">LacI family DNA-binding transcriptional regulator</fullName>
    </submittedName>
</protein>
<feature type="domain" description="HTH lacI-type" evidence="4">
    <location>
        <begin position="18"/>
        <end position="72"/>
    </location>
</feature>
<organism evidence="5 6">
    <name type="scientific">Massilia cellulosiltytica</name>
    <dbReference type="NCBI Taxonomy" id="2683234"/>
    <lineage>
        <taxon>Bacteria</taxon>
        <taxon>Pseudomonadati</taxon>
        <taxon>Pseudomonadota</taxon>
        <taxon>Betaproteobacteria</taxon>
        <taxon>Burkholderiales</taxon>
        <taxon>Oxalobacteraceae</taxon>
        <taxon>Telluria group</taxon>
        <taxon>Massilia</taxon>
    </lineage>
</organism>
<evidence type="ECO:0000256" key="1">
    <source>
        <dbReference type="ARBA" id="ARBA00023015"/>
    </source>
</evidence>
<dbReference type="Gene3D" id="3.40.50.2300">
    <property type="match status" value="2"/>
</dbReference>
<sequence>MNAPVEPPKRTRRTKGGLTLVDVARVAGVAPITVSRVLNSPEKVSPDLVQKVRAAIERTGYVPNLLAGSLASTKSRMVAAILPTIAGSVFIDTVQALTENLAAAGYQLILGQSGYENSREDELLEAIIGRRPDGIVLAGIMRSAQGRRRLQASAIPLVETWDLTPTPADMLVGFSHEDIGQAVAEFLYQRGRRRVAVISASDERAQRRNRAYVQAAVRLDMQGPDGSVPFHTISAPGTAAGGRAGLRALLADHPDIDAVFCSSDMVALGVLTEAHKLGIDIPGKLAVVGLGDQPFAAETYPALTTVHLDGRKMGQIAAQFIIDRIAGTPIPEVVRDIGFTIVERESA</sequence>
<dbReference type="AlphaFoldDB" id="A0A7X3FYY9"/>
<evidence type="ECO:0000313" key="6">
    <source>
        <dbReference type="Proteomes" id="UP000443353"/>
    </source>
</evidence>
<dbReference type="PANTHER" id="PTHR30146">
    <property type="entry name" value="LACI-RELATED TRANSCRIPTIONAL REPRESSOR"/>
    <property type="match status" value="1"/>
</dbReference>
<dbReference type="PANTHER" id="PTHR30146:SF33">
    <property type="entry name" value="TRANSCRIPTIONAL REGULATOR"/>
    <property type="match status" value="1"/>
</dbReference>
<dbReference type="GO" id="GO:0000976">
    <property type="term" value="F:transcription cis-regulatory region binding"/>
    <property type="evidence" value="ECO:0007669"/>
    <property type="project" value="TreeGrafter"/>
</dbReference>
<keyword evidence="2 5" id="KW-0238">DNA-binding</keyword>
<dbReference type="InterPro" id="IPR046335">
    <property type="entry name" value="LacI/GalR-like_sensor"/>
</dbReference>
<dbReference type="CDD" id="cd01392">
    <property type="entry name" value="HTH_LacI"/>
    <property type="match status" value="1"/>
</dbReference>
<keyword evidence="3" id="KW-0804">Transcription</keyword>
<dbReference type="Pfam" id="PF00356">
    <property type="entry name" value="LacI"/>
    <property type="match status" value="1"/>
</dbReference>
<dbReference type="EMBL" id="WSES01000002">
    <property type="protein sequence ID" value="MVW59939.1"/>
    <property type="molecule type" value="Genomic_DNA"/>
</dbReference>
<dbReference type="SUPFAM" id="SSF47413">
    <property type="entry name" value="lambda repressor-like DNA-binding domains"/>
    <property type="match status" value="1"/>
</dbReference>
<dbReference type="SMART" id="SM00354">
    <property type="entry name" value="HTH_LACI"/>
    <property type="match status" value="1"/>
</dbReference>
<evidence type="ECO:0000256" key="2">
    <source>
        <dbReference type="ARBA" id="ARBA00023125"/>
    </source>
</evidence>
<reference evidence="5 6" key="1">
    <citation type="submission" date="2019-12" db="EMBL/GenBank/DDBJ databases">
        <authorList>
            <person name="Li C."/>
            <person name="Zhao J."/>
        </authorList>
    </citation>
    <scope>NUCLEOTIDE SEQUENCE [LARGE SCALE GENOMIC DNA]</scope>
    <source>
        <strain evidence="5 6">NEAU-DD11</strain>
    </source>
</reference>
<dbReference type="SUPFAM" id="SSF53822">
    <property type="entry name" value="Periplasmic binding protein-like I"/>
    <property type="match status" value="1"/>
</dbReference>
<dbReference type="PROSITE" id="PS50932">
    <property type="entry name" value="HTH_LACI_2"/>
    <property type="match status" value="1"/>
</dbReference>
<dbReference type="RefSeq" id="WP_056125430.1">
    <property type="nucleotide sequence ID" value="NZ_CP168562.1"/>
</dbReference>
<gene>
    <name evidence="5" type="ORF">GPY61_08335</name>
</gene>
<dbReference type="InterPro" id="IPR010982">
    <property type="entry name" value="Lambda_DNA-bd_dom_sf"/>
</dbReference>
<proteinExistence type="predicted"/>
<dbReference type="CDD" id="cd01575">
    <property type="entry name" value="PBP1_GntR"/>
    <property type="match status" value="1"/>
</dbReference>
<keyword evidence="6" id="KW-1185">Reference proteome</keyword>
<name>A0A7X3FYY9_9BURK</name>
<dbReference type="InterPro" id="IPR028082">
    <property type="entry name" value="Peripla_BP_I"/>
</dbReference>
<accession>A0A7X3FYY9</accession>